<proteinExistence type="predicted"/>
<name>A0A1J5S2R3_9ZZZZ</name>
<keyword evidence="1" id="KW-0472">Membrane</keyword>
<comment type="caution">
    <text evidence="2">The sequence shown here is derived from an EMBL/GenBank/DDBJ whole genome shotgun (WGS) entry which is preliminary data.</text>
</comment>
<evidence type="ECO:0000256" key="1">
    <source>
        <dbReference type="SAM" id="Phobius"/>
    </source>
</evidence>
<reference evidence="2" key="1">
    <citation type="submission" date="2016-10" db="EMBL/GenBank/DDBJ databases">
        <title>Sequence of Gallionella enrichment culture.</title>
        <authorList>
            <person name="Poehlein A."/>
            <person name="Muehling M."/>
            <person name="Daniel R."/>
        </authorList>
    </citation>
    <scope>NUCLEOTIDE SEQUENCE</scope>
</reference>
<keyword evidence="1" id="KW-1133">Transmembrane helix</keyword>
<evidence type="ECO:0000313" key="2">
    <source>
        <dbReference type="EMBL" id="OIR02362.1"/>
    </source>
</evidence>
<dbReference type="AlphaFoldDB" id="A0A1J5S2R3"/>
<gene>
    <name evidence="2" type="ORF">GALL_155190</name>
</gene>
<dbReference type="EMBL" id="MLJW01000075">
    <property type="protein sequence ID" value="OIR02362.1"/>
    <property type="molecule type" value="Genomic_DNA"/>
</dbReference>
<protein>
    <recommendedName>
        <fullName evidence="3">Transmembrane protein (PGPGW)</fullName>
    </recommendedName>
</protein>
<accession>A0A1J5S2R3</accession>
<evidence type="ECO:0008006" key="3">
    <source>
        <dbReference type="Google" id="ProtNLM"/>
    </source>
</evidence>
<feature type="transmembrane region" description="Helical" evidence="1">
    <location>
        <begin position="49"/>
        <end position="82"/>
    </location>
</feature>
<sequence length="121" mass="13623">MAGPLSAGRGDEDGRHHRRLDRAVGRLERRLPEWGGRVLRVLRAPSAVWLRLIAGGALVLGGLFSFLPVLGLWMLPLGLILLAYDIPPLRRPVGRFLVLGERLWRKWRLGRPLRRRTPTGG</sequence>
<keyword evidence="1" id="KW-0812">Transmembrane</keyword>
<organism evidence="2">
    <name type="scientific">mine drainage metagenome</name>
    <dbReference type="NCBI Taxonomy" id="410659"/>
    <lineage>
        <taxon>unclassified sequences</taxon>
        <taxon>metagenomes</taxon>
        <taxon>ecological metagenomes</taxon>
    </lineage>
</organism>